<evidence type="ECO:0000313" key="4">
    <source>
        <dbReference type="WBParaSite" id="HPBE_0001186501-mRNA-1"/>
    </source>
</evidence>
<name>A0A3P8D115_HELPZ</name>
<feature type="compositionally biased region" description="Basic and acidic residues" evidence="1">
    <location>
        <begin position="340"/>
        <end position="362"/>
    </location>
</feature>
<protein>
    <submittedName>
        <fullName evidence="4">mRNA_cap_enzyme domain-containing protein</fullName>
    </submittedName>
</protein>
<proteinExistence type="predicted"/>
<accession>A0A3P8D115</accession>
<sequence length="633" mass="70402">MQTHIRVVFFLYTDATSPTAPLQATSAGEECPGRDTGTVVPMRFSNMKVLSIVERLHQIFIERLRREGSLYWHGLSNPEKRLVNYNPSLFGIFIDLPGPSEPRVRLLSPAATSEQVDQTGQSGKLRRAFDQELEWLTAGQTVFDRRHEDVRAVDQTGQSGKLRRAFDQELEWLTAGQTVFDRRHEDVRAPNQPKKYRCVCLDHNAIYSLSRSELFRLPDECSVSKIPTNAFLARFRGTFYVYENKYDEISDTLCQPDDYEGKVEFIKCAIYGTAPDGLTIVDACLDDMDVWVSELLLRDGIAAALENDPEVKLTTDEAEKMFKCNSLRRAAARRRYPEWSKDGKPEYRKKERKNMAERDVDKPNGTTRATANKLEIHKKDPDVAKQNVPTKPKAPVSCHGRNSGSLEEQLKSLVAPWTTDEGIFPLDDQEDAPEKYRPSLWMPTPDRTPRSPVTSTTHSVEGGCLKSPVTVEPPTPMVQKEGKNVHSGASSKAERGSGVAKIEAVSKKSPVRLLCAEGKEPGSEEMELGSVATVQEEDVEGFLTPKEEADTEEEFAVAPKANGGPRTVTSSVPPTSSRAEAVIEDGAAANLQRLLDLYLELRGRNDVPSSTVKNMDTFLATAIISAGRSLIVS</sequence>
<evidence type="ECO:0000256" key="1">
    <source>
        <dbReference type="SAM" id="MobiDB-lite"/>
    </source>
</evidence>
<evidence type="ECO:0000313" key="2">
    <source>
        <dbReference type="EMBL" id="VDO90105.1"/>
    </source>
</evidence>
<gene>
    <name evidence="2" type="ORF">HPBE_LOCUS11866</name>
</gene>
<organism evidence="2">
    <name type="scientific">Heligmosomoides polygyrus</name>
    <name type="common">Parasitic roundworm</name>
    <dbReference type="NCBI Taxonomy" id="6339"/>
    <lineage>
        <taxon>Eukaryota</taxon>
        <taxon>Metazoa</taxon>
        <taxon>Ecdysozoa</taxon>
        <taxon>Nematoda</taxon>
        <taxon>Chromadorea</taxon>
        <taxon>Rhabditida</taxon>
        <taxon>Rhabditina</taxon>
        <taxon>Rhabditomorpha</taxon>
        <taxon>Strongyloidea</taxon>
        <taxon>Heligmosomidae</taxon>
        <taxon>Heligmosomoides</taxon>
    </lineage>
</organism>
<reference evidence="2 3" key="1">
    <citation type="submission" date="2018-11" db="EMBL/GenBank/DDBJ databases">
        <authorList>
            <consortium name="Pathogen Informatics"/>
        </authorList>
    </citation>
    <scope>NUCLEOTIDE SEQUENCE [LARGE SCALE GENOMIC DNA]</scope>
</reference>
<feature type="region of interest" description="Disordered" evidence="1">
    <location>
        <begin position="340"/>
        <end position="368"/>
    </location>
</feature>
<feature type="region of interest" description="Disordered" evidence="1">
    <location>
        <begin position="384"/>
        <end position="404"/>
    </location>
</feature>
<evidence type="ECO:0000313" key="3">
    <source>
        <dbReference type="Proteomes" id="UP000050761"/>
    </source>
</evidence>
<feature type="region of interest" description="Disordered" evidence="1">
    <location>
        <begin position="421"/>
        <end position="503"/>
    </location>
</feature>
<dbReference type="AlphaFoldDB" id="A0A3P8D115"/>
<dbReference type="OrthoDB" id="5872245at2759"/>
<dbReference type="EMBL" id="UZAH01027259">
    <property type="protein sequence ID" value="VDO90105.1"/>
    <property type="molecule type" value="Genomic_DNA"/>
</dbReference>
<reference evidence="4" key="2">
    <citation type="submission" date="2019-09" db="UniProtKB">
        <authorList>
            <consortium name="WormBaseParasite"/>
        </authorList>
    </citation>
    <scope>IDENTIFICATION</scope>
</reference>
<dbReference type="Proteomes" id="UP000050761">
    <property type="component" value="Unassembled WGS sequence"/>
</dbReference>
<keyword evidence="3" id="KW-1185">Reference proteome</keyword>
<dbReference type="WBParaSite" id="HPBE_0001186501-mRNA-1">
    <property type="protein sequence ID" value="HPBE_0001186501-mRNA-1"/>
    <property type="gene ID" value="HPBE_0001186501"/>
</dbReference>